<dbReference type="AlphaFoldDB" id="A0A0D3CRV4"/>
<dbReference type="EnsemblPlants" id="Bo6g045420.1">
    <property type="protein sequence ID" value="Bo6g045420.1"/>
    <property type="gene ID" value="Bo6g045420"/>
</dbReference>
<protein>
    <submittedName>
        <fullName evidence="1">Uncharacterized protein</fullName>
    </submittedName>
</protein>
<keyword evidence="2" id="KW-1185">Reference proteome</keyword>
<dbReference type="HOGENOM" id="CLU_1637762_0_0_1"/>
<evidence type="ECO:0000313" key="2">
    <source>
        <dbReference type="Proteomes" id="UP000032141"/>
    </source>
</evidence>
<evidence type="ECO:0000313" key="1">
    <source>
        <dbReference type="EnsemblPlants" id="Bo6g045420.1"/>
    </source>
</evidence>
<sequence>MDDFRLLPPAPLSRAELATLRAVGPCRNTKLLSSIVDLQRHFVVALGGRCEPRSRLNGLPLPLHQVAMLELHLHLLRLLLMSSARACGLLRDPPPQISFQGGHSNFLISVTRAILWGNFRLIQKDLGDGIVMKDLGDGIVMVGKLTFPAFYSHHDHAFTSVT</sequence>
<accession>A0A0D3CRV4</accession>
<organism evidence="1 2">
    <name type="scientific">Brassica oleracea var. oleracea</name>
    <dbReference type="NCBI Taxonomy" id="109376"/>
    <lineage>
        <taxon>Eukaryota</taxon>
        <taxon>Viridiplantae</taxon>
        <taxon>Streptophyta</taxon>
        <taxon>Embryophyta</taxon>
        <taxon>Tracheophyta</taxon>
        <taxon>Spermatophyta</taxon>
        <taxon>Magnoliopsida</taxon>
        <taxon>eudicotyledons</taxon>
        <taxon>Gunneridae</taxon>
        <taxon>Pentapetalae</taxon>
        <taxon>rosids</taxon>
        <taxon>malvids</taxon>
        <taxon>Brassicales</taxon>
        <taxon>Brassicaceae</taxon>
        <taxon>Brassiceae</taxon>
        <taxon>Brassica</taxon>
    </lineage>
</organism>
<reference evidence="1 2" key="1">
    <citation type="journal article" date="2014" name="Genome Biol.">
        <title>Transcriptome and methylome profiling reveals relics of genome dominance in the mesopolyploid Brassica oleracea.</title>
        <authorList>
            <person name="Parkin I.A."/>
            <person name="Koh C."/>
            <person name="Tang H."/>
            <person name="Robinson S.J."/>
            <person name="Kagale S."/>
            <person name="Clarke W.E."/>
            <person name="Town C.D."/>
            <person name="Nixon J."/>
            <person name="Krishnakumar V."/>
            <person name="Bidwell S.L."/>
            <person name="Denoeud F."/>
            <person name="Belcram H."/>
            <person name="Links M.G."/>
            <person name="Just J."/>
            <person name="Clarke C."/>
            <person name="Bender T."/>
            <person name="Huebert T."/>
            <person name="Mason A.S."/>
            <person name="Pires J.C."/>
            <person name="Barker G."/>
            <person name="Moore J."/>
            <person name="Walley P.G."/>
            <person name="Manoli S."/>
            <person name="Batley J."/>
            <person name="Edwards D."/>
            <person name="Nelson M.N."/>
            <person name="Wang X."/>
            <person name="Paterson A.H."/>
            <person name="King G."/>
            <person name="Bancroft I."/>
            <person name="Chalhoub B."/>
            <person name="Sharpe A.G."/>
        </authorList>
    </citation>
    <scope>NUCLEOTIDE SEQUENCE</scope>
    <source>
        <strain evidence="1 2">cv. TO1000</strain>
    </source>
</reference>
<dbReference type="Proteomes" id="UP000032141">
    <property type="component" value="Chromosome C6"/>
</dbReference>
<reference evidence="1" key="2">
    <citation type="submission" date="2015-03" db="UniProtKB">
        <authorList>
            <consortium name="EnsemblPlants"/>
        </authorList>
    </citation>
    <scope>IDENTIFICATION</scope>
</reference>
<dbReference type="Gramene" id="Bo6g045420.1">
    <property type="protein sequence ID" value="Bo6g045420.1"/>
    <property type="gene ID" value="Bo6g045420"/>
</dbReference>
<proteinExistence type="predicted"/>
<name>A0A0D3CRV4_BRAOL</name>